<dbReference type="InterPro" id="IPR016181">
    <property type="entry name" value="Acyl_CoA_acyltransferase"/>
</dbReference>
<protein>
    <recommendedName>
        <fullName evidence="3">N-acetyltransferase domain-containing protein</fullName>
    </recommendedName>
</protein>
<proteinExistence type="predicted"/>
<evidence type="ECO:0008006" key="3">
    <source>
        <dbReference type="Google" id="ProtNLM"/>
    </source>
</evidence>
<evidence type="ECO:0000313" key="1">
    <source>
        <dbReference type="EMBL" id="SEK37064.1"/>
    </source>
</evidence>
<reference evidence="2" key="1">
    <citation type="submission" date="2016-10" db="EMBL/GenBank/DDBJ databases">
        <authorList>
            <person name="Varghese N."/>
            <person name="Submissions S."/>
        </authorList>
    </citation>
    <scope>NUCLEOTIDE SEQUENCE [LARGE SCALE GENOMIC DNA]</scope>
    <source>
        <strain evidence="2">LMG 26383,CCUG 61248,R- 45681</strain>
    </source>
</reference>
<evidence type="ECO:0000313" key="2">
    <source>
        <dbReference type="Proteomes" id="UP000199664"/>
    </source>
</evidence>
<dbReference type="Gene3D" id="3.40.630.30">
    <property type="match status" value="1"/>
</dbReference>
<name>A0A1H7GG60_9HYPH</name>
<gene>
    <name evidence="1" type="ORF">SAMN04515666_101345</name>
</gene>
<dbReference type="STRING" id="1036779.SAMN04515666_101345"/>
<dbReference type="RefSeq" id="WP_091829164.1">
    <property type="nucleotide sequence ID" value="NZ_FOAN01000001.1"/>
</dbReference>
<accession>A0A1H7GG60</accession>
<organism evidence="1 2">
    <name type="scientific">Bosea lupini</name>
    <dbReference type="NCBI Taxonomy" id="1036779"/>
    <lineage>
        <taxon>Bacteria</taxon>
        <taxon>Pseudomonadati</taxon>
        <taxon>Pseudomonadota</taxon>
        <taxon>Alphaproteobacteria</taxon>
        <taxon>Hyphomicrobiales</taxon>
        <taxon>Boseaceae</taxon>
        <taxon>Bosea</taxon>
    </lineage>
</organism>
<dbReference type="EMBL" id="FOAN01000001">
    <property type="protein sequence ID" value="SEK37064.1"/>
    <property type="molecule type" value="Genomic_DNA"/>
</dbReference>
<dbReference type="Proteomes" id="UP000199664">
    <property type="component" value="Unassembled WGS sequence"/>
</dbReference>
<dbReference type="AlphaFoldDB" id="A0A1H7GG60"/>
<dbReference type="SUPFAM" id="SSF55729">
    <property type="entry name" value="Acyl-CoA N-acyltransferases (Nat)"/>
    <property type="match status" value="1"/>
</dbReference>
<sequence>MSLRLARPVDAAAVLAMMDAGCELEARSHRVQVFGFPCFGIVRDDGVTVAAGGFVPRPERTPGEALSEAWFACRPDAAAHMLGIIRLTHLTLRRHCEDGPATVQAFVREGWRPGRRIAAALGFGFDRVESDPQLGCVERWTIGV</sequence>
<keyword evidence="2" id="KW-1185">Reference proteome</keyword>